<feature type="domain" description="Ig-like" evidence="4">
    <location>
        <begin position="150"/>
        <end position="248"/>
    </location>
</feature>
<dbReference type="Proteomes" id="UP000504635">
    <property type="component" value="Unplaced"/>
</dbReference>
<dbReference type="Pfam" id="PF13927">
    <property type="entry name" value="Ig_3"/>
    <property type="match status" value="2"/>
</dbReference>
<dbReference type="KEGG" id="soy:115887301"/>
<name>A0A6J2YHG3_SITOR</name>
<feature type="signal peptide" evidence="3">
    <location>
        <begin position="1"/>
        <end position="20"/>
    </location>
</feature>
<organism evidence="5 6">
    <name type="scientific">Sitophilus oryzae</name>
    <name type="common">Rice weevil</name>
    <name type="synonym">Curculio oryzae</name>
    <dbReference type="NCBI Taxonomy" id="7048"/>
    <lineage>
        <taxon>Eukaryota</taxon>
        <taxon>Metazoa</taxon>
        <taxon>Ecdysozoa</taxon>
        <taxon>Arthropoda</taxon>
        <taxon>Hexapoda</taxon>
        <taxon>Insecta</taxon>
        <taxon>Pterygota</taxon>
        <taxon>Neoptera</taxon>
        <taxon>Endopterygota</taxon>
        <taxon>Coleoptera</taxon>
        <taxon>Polyphaga</taxon>
        <taxon>Cucujiformia</taxon>
        <taxon>Curculionidae</taxon>
        <taxon>Dryophthorinae</taxon>
        <taxon>Sitophilus</taxon>
    </lineage>
</organism>
<sequence length="863" mass="95663">MVYFLKVVLISVFIWCCCHCQTLISEDEDPDETVAMTSVDAVLSRSATLPCDINTDVKDDRVYMVLWFRDGYSKPIYSYDVRGRSFSKARQWSDTDVFGPRAYFVTVSNSAALTLDGVQLEDEGIYRCRVDFKTSPTRNFAINLTVIVPPHQLILYDGSGRDVSDIVGPLEEGSSLTLTCEARGGKPSPTVTWFVNDRMVEGRVEAIDGHVMVNKLEIKEVTRDKLNSTFKCQASNTKLMMPFEKMVRLELLLRPLSAVIPMKPRQLIANEEITIHCEVSGSRPKAIIHWTRENRPFRRGKFHEENSNDTLVSSVSFSPVPEDDGTILKCIGENPKLSDGGQEDSFKLNVVYPPQVVLHLGSTLNPGDIKEGDDVYFECNIKANPKQYKITWYHDGVLVSQNVSSGIIISTNSLVLQSVTRWHSGAYTCLAVNPRGETLSDPVNLKVRFAPVCNKETEVTIIGASLDEILKVRCQVAADPTDVTFLWQFNNSGESFDVHPPRFATSSGNISELTYTAKSQRDYGTLTCWGSNSIGKQVEPCIFQIVPASKPSPLSNCTLKSVNNLTIEIVEVECKSGYDGGLPQKFVLEAFDAHTMRLRINQTVGDSENPLFRLDLGELLPSPPSLRIVVYAVNAKGKSEKLVLDDIMLNDAEKRTDGNSNMSLVPLAGLLTGSLLTLGIAVLVIVVIAVRRKRHCNGANHCPHHITLDVSKTNTKSRQGSMLEINTGDNRYVVAYTLKPAADCSPSYQSQDNITGSSDSKRQPDILNTPRVTKLEIGEDRQNSTTPPELPRPNDLFTQSPNQISIASPTAFPDLQSTSNYDINSTLGRTRTRPRDMSYGSFATMRREQHIITDTIPGPESCV</sequence>
<dbReference type="PROSITE" id="PS50835">
    <property type="entry name" value="IG_LIKE"/>
    <property type="match status" value="5"/>
</dbReference>
<evidence type="ECO:0000313" key="5">
    <source>
        <dbReference type="Proteomes" id="UP000504635"/>
    </source>
</evidence>
<dbReference type="InterPro" id="IPR013106">
    <property type="entry name" value="Ig_V-set"/>
</dbReference>
<dbReference type="Pfam" id="PF07686">
    <property type="entry name" value="V-set"/>
    <property type="match status" value="1"/>
</dbReference>
<evidence type="ECO:0000256" key="1">
    <source>
        <dbReference type="SAM" id="MobiDB-lite"/>
    </source>
</evidence>
<feature type="compositionally biased region" description="Polar residues" evidence="1">
    <location>
        <begin position="815"/>
        <end position="829"/>
    </location>
</feature>
<feature type="domain" description="Ig-like" evidence="4">
    <location>
        <begin position="30"/>
        <end position="145"/>
    </location>
</feature>
<feature type="compositionally biased region" description="Basic and acidic residues" evidence="1">
    <location>
        <begin position="773"/>
        <end position="782"/>
    </location>
</feature>
<keyword evidence="3" id="KW-0732">Signal</keyword>
<protein>
    <submittedName>
        <fullName evidence="6">Hemicentin-1-like</fullName>
    </submittedName>
</protein>
<dbReference type="AlphaFoldDB" id="A0A6J2YHG3"/>
<evidence type="ECO:0000259" key="4">
    <source>
        <dbReference type="PROSITE" id="PS50835"/>
    </source>
</evidence>
<feature type="domain" description="Ig-like" evidence="4">
    <location>
        <begin position="255"/>
        <end position="349"/>
    </location>
</feature>
<evidence type="ECO:0000256" key="3">
    <source>
        <dbReference type="SAM" id="SignalP"/>
    </source>
</evidence>
<feature type="domain" description="Ig-like" evidence="4">
    <location>
        <begin position="354"/>
        <end position="440"/>
    </location>
</feature>
<dbReference type="SMART" id="SM00408">
    <property type="entry name" value="IGc2"/>
    <property type="match status" value="5"/>
</dbReference>
<evidence type="ECO:0000313" key="6">
    <source>
        <dbReference type="RefSeq" id="XP_030762554.1"/>
    </source>
</evidence>
<dbReference type="InterPro" id="IPR013151">
    <property type="entry name" value="Immunoglobulin_dom"/>
</dbReference>
<dbReference type="InterPro" id="IPR013783">
    <property type="entry name" value="Ig-like_fold"/>
</dbReference>
<feature type="compositionally biased region" description="Polar residues" evidence="1">
    <location>
        <begin position="796"/>
        <end position="808"/>
    </location>
</feature>
<dbReference type="InParanoid" id="A0A6J2YHG3"/>
<reference evidence="6" key="1">
    <citation type="submission" date="2025-08" db="UniProtKB">
        <authorList>
            <consortium name="RefSeq"/>
        </authorList>
    </citation>
    <scope>IDENTIFICATION</scope>
    <source>
        <tissue evidence="6">Gonads</tissue>
    </source>
</reference>
<keyword evidence="2" id="KW-0812">Transmembrane</keyword>
<dbReference type="InterPro" id="IPR003599">
    <property type="entry name" value="Ig_sub"/>
</dbReference>
<feature type="domain" description="Ig-like" evidence="4">
    <location>
        <begin position="442"/>
        <end position="539"/>
    </location>
</feature>
<feature type="region of interest" description="Disordered" evidence="1">
    <location>
        <begin position="743"/>
        <end position="837"/>
    </location>
</feature>
<dbReference type="OrthoDB" id="10055806at2759"/>
<dbReference type="Gene3D" id="2.60.40.10">
    <property type="entry name" value="Immunoglobulins"/>
    <property type="match status" value="5"/>
</dbReference>
<dbReference type="Pfam" id="PF00047">
    <property type="entry name" value="ig"/>
    <property type="match status" value="1"/>
</dbReference>
<feature type="transmembrane region" description="Helical" evidence="2">
    <location>
        <begin position="664"/>
        <end position="690"/>
    </location>
</feature>
<dbReference type="SUPFAM" id="SSF48726">
    <property type="entry name" value="Immunoglobulin"/>
    <property type="match status" value="5"/>
</dbReference>
<keyword evidence="5" id="KW-1185">Reference proteome</keyword>
<dbReference type="FunCoup" id="A0A6J2YHG3">
    <property type="interactions" value="6"/>
</dbReference>
<gene>
    <name evidence="6" type="primary">LOC115887301</name>
</gene>
<feature type="chain" id="PRO_5026686869" evidence="3">
    <location>
        <begin position="21"/>
        <end position="863"/>
    </location>
</feature>
<dbReference type="PANTHER" id="PTHR23278:SF26">
    <property type="entry name" value="SIDESTEP III, ISOFORM O"/>
    <property type="match status" value="1"/>
</dbReference>
<dbReference type="CDD" id="cd00096">
    <property type="entry name" value="Ig"/>
    <property type="match status" value="1"/>
</dbReference>
<dbReference type="InterPro" id="IPR003598">
    <property type="entry name" value="Ig_sub2"/>
</dbReference>
<dbReference type="PANTHER" id="PTHR23278">
    <property type="entry name" value="SIDESTEP PROTEIN"/>
    <property type="match status" value="1"/>
</dbReference>
<dbReference type="InterPro" id="IPR036179">
    <property type="entry name" value="Ig-like_dom_sf"/>
</dbReference>
<keyword evidence="2" id="KW-0472">Membrane</keyword>
<dbReference type="GeneID" id="115887301"/>
<feature type="compositionally biased region" description="Polar residues" evidence="1">
    <location>
        <begin position="746"/>
        <end position="758"/>
    </location>
</feature>
<dbReference type="InterPro" id="IPR007110">
    <property type="entry name" value="Ig-like_dom"/>
</dbReference>
<proteinExistence type="predicted"/>
<keyword evidence="2" id="KW-1133">Transmembrane helix</keyword>
<dbReference type="RefSeq" id="XP_030762554.1">
    <property type="nucleotide sequence ID" value="XM_030906694.1"/>
</dbReference>
<evidence type="ECO:0000256" key="2">
    <source>
        <dbReference type="SAM" id="Phobius"/>
    </source>
</evidence>
<accession>A0A6J2YHG3</accession>
<dbReference type="SMART" id="SM00409">
    <property type="entry name" value="IG"/>
    <property type="match status" value="4"/>
</dbReference>